<dbReference type="PANTHER" id="PTHR45527:SF1">
    <property type="entry name" value="FATTY ACID SYNTHASE"/>
    <property type="match status" value="1"/>
</dbReference>
<dbReference type="SMART" id="SM00823">
    <property type="entry name" value="PKS_PP"/>
    <property type="match status" value="1"/>
</dbReference>
<dbReference type="InterPro" id="IPR020806">
    <property type="entry name" value="PKS_PP-bd"/>
</dbReference>
<dbReference type="PROSITE" id="PS00455">
    <property type="entry name" value="AMP_BINDING"/>
    <property type="match status" value="1"/>
</dbReference>
<evidence type="ECO:0000259" key="3">
    <source>
        <dbReference type="PROSITE" id="PS50075"/>
    </source>
</evidence>
<keyword evidence="5" id="KW-1185">Reference proteome</keyword>
<protein>
    <submittedName>
        <fullName evidence="4">AMP-binding protein</fullName>
    </submittedName>
</protein>
<dbReference type="Gene3D" id="3.40.50.12780">
    <property type="entry name" value="N-terminal domain of ligase-like"/>
    <property type="match status" value="1"/>
</dbReference>
<name>A0AA41YST6_9PROT</name>
<dbReference type="EMBL" id="JAPDNT010000013">
    <property type="protein sequence ID" value="MCW3475928.1"/>
    <property type="molecule type" value="Genomic_DNA"/>
</dbReference>
<dbReference type="InterPro" id="IPR029058">
    <property type="entry name" value="AB_hydrolase_fold"/>
</dbReference>
<dbReference type="GO" id="GO:0031177">
    <property type="term" value="F:phosphopantetheine binding"/>
    <property type="evidence" value="ECO:0007669"/>
    <property type="project" value="InterPro"/>
</dbReference>
<accession>A0AA41YST6</accession>
<dbReference type="InterPro" id="IPR009081">
    <property type="entry name" value="PP-bd_ACP"/>
</dbReference>
<dbReference type="InterPro" id="IPR020845">
    <property type="entry name" value="AMP-binding_CS"/>
</dbReference>
<reference evidence="4" key="1">
    <citation type="submission" date="2022-09" db="EMBL/GenBank/DDBJ databases">
        <title>Rhodovastum sp. nov. RN2-1 isolated from soil in Seongnam, South Korea.</title>
        <authorList>
            <person name="Le N.T."/>
        </authorList>
    </citation>
    <scope>NUCLEOTIDE SEQUENCE</scope>
    <source>
        <strain evidence="4">RN2-1</strain>
    </source>
</reference>
<dbReference type="InterPro" id="IPR006162">
    <property type="entry name" value="Ppantetheine_attach_site"/>
</dbReference>
<dbReference type="RefSeq" id="WP_264714660.1">
    <property type="nucleotide sequence ID" value="NZ_JAPDNT010000013.1"/>
</dbReference>
<dbReference type="PROSITE" id="PS50075">
    <property type="entry name" value="CARRIER"/>
    <property type="match status" value="1"/>
</dbReference>
<sequence>MAHWASLDHGGPATRPFSSFPDAPVQDTLPARFNAVLAGHADRLAVADANRKLTYAALATLARRVATALPPRAGMPAPVGILLEHEARFPAAMLGVLMAGHAYVPLDASYPAARLAAIAAHAGVVAMVAAGPLGAQARSLVSADVPVIDLDSLPFSEGRTTLASASDIASIAYTSGTTGAPKGVFQNHRGMLHDVAQYVSAIQLDAGDRLTSLYSPSTVGAVRDIWAALLTGACLHVQPPRHGAAALAAFLRAAKPTIYHSVPVLLRHLAAAEPGSFPGVRLGYIAGDRMDAGDVRAFFRLFPDALLYTGLGATEASTIYVHRFLTRAMPLDETRVPVGHAIPDRLALLLDEAGCAVPPGEIGEIWVSSPYIAQGYWRAPELTAERFSDDPDRPGWRRFRTGDLGRWRPDGLLEHLGRADQMVKLGGQRVELPAVEAALKAQPGVSEAVALVRPGAGAASQPRLVAHFVPDPAGPDVTEGGLLAALRRMLPPAMVPAALVRCVALPLLPNFKVDRAAAARLDAQHSDAPTAAWDAPELVSARVVAEAVRTVLGLAVLPGPDQDLLLLGADSLMLVELAVELERRVRRTVPLDAVMAARTPRSLGRWIDASAPDAPHDSAALVTFRVGPGAAAPLLWPHDVGGSWHKVPELLGLVPADRSWLGLRDPASYDPSGVVDSIEAQATLMVAALQAAGIAKQPGVIPIGWSFAGRQAWEIGAQMQAAGWHIPAVVVIDAPPGPVGAGLEPGDPSAPWRRAAVHRYRMAAQYHAPRAPLDLVLIRSNGHSPHLSGLPDDLGWRALARRVTIVQVPGDHLSMWDGEGLVGTAAALRKILDALGAPAQPE</sequence>
<feature type="domain" description="Carrier" evidence="3">
    <location>
        <begin position="535"/>
        <end position="611"/>
    </location>
</feature>
<dbReference type="PANTHER" id="PTHR45527">
    <property type="entry name" value="NONRIBOSOMAL PEPTIDE SYNTHETASE"/>
    <property type="match status" value="1"/>
</dbReference>
<dbReference type="InterPro" id="IPR042099">
    <property type="entry name" value="ANL_N_sf"/>
</dbReference>
<dbReference type="Pfam" id="PF00550">
    <property type="entry name" value="PP-binding"/>
    <property type="match status" value="1"/>
</dbReference>
<dbReference type="InterPro" id="IPR036736">
    <property type="entry name" value="ACP-like_sf"/>
</dbReference>
<dbReference type="SUPFAM" id="SSF47336">
    <property type="entry name" value="ACP-like"/>
    <property type="match status" value="1"/>
</dbReference>
<dbReference type="Pfam" id="PF00501">
    <property type="entry name" value="AMP-binding"/>
    <property type="match status" value="1"/>
</dbReference>
<evidence type="ECO:0000256" key="2">
    <source>
        <dbReference type="ARBA" id="ARBA00022553"/>
    </source>
</evidence>
<dbReference type="Gene3D" id="3.40.50.1820">
    <property type="entry name" value="alpha/beta hydrolase"/>
    <property type="match status" value="1"/>
</dbReference>
<keyword evidence="2" id="KW-0597">Phosphoprotein</keyword>
<comment type="caution">
    <text evidence="4">The sequence shown here is derived from an EMBL/GenBank/DDBJ whole genome shotgun (WGS) entry which is preliminary data.</text>
</comment>
<gene>
    <name evidence="4" type="ORF">OL599_15220</name>
</gene>
<keyword evidence="1" id="KW-0596">Phosphopantetheine</keyword>
<dbReference type="SUPFAM" id="SSF53474">
    <property type="entry name" value="alpha/beta-Hydrolases"/>
    <property type="match status" value="1"/>
</dbReference>
<dbReference type="InterPro" id="IPR045851">
    <property type="entry name" value="AMP-bd_C_sf"/>
</dbReference>
<proteinExistence type="predicted"/>
<dbReference type="GO" id="GO:0043041">
    <property type="term" value="P:amino acid activation for nonribosomal peptide biosynthetic process"/>
    <property type="evidence" value="ECO:0007669"/>
    <property type="project" value="TreeGrafter"/>
</dbReference>
<dbReference type="AlphaFoldDB" id="A0AA41YST6"/>
<evidence type="ECO:0000313" key="4">
    <source>
        <dbReference type="EMBL" id="MCW3475928.1"/>
    </source>
</evidence>
<dbReference type="InterPro" id="IPR000873">
    <property type="entry name" value="AMP-dep_synth/lig_dom"/>
</dbReference>
<dbReference type="GO" id="GO:0044550">
    <property type="term" value="P:secondary metabolite biosynthetic process"/>
    <property type="evidence" value="ECO:0007669"/>
    <property type="project" value="TreeGrafter"/>
</dbReference>
<dbReference type="Gene3D" id="3.30.300.30">
    <property type="match status" value="1"/>
</dbReference>
<dbReference type="SUPFAM" id="SSF56801">
    <property type="entry name" value="Acetyl-CoA synthetase-like"/>
    <property type="match status" value="1"/>
</dbReference>
<dbReference type="PROSITE" id="PS00012">
    <property type="entry name" value="PHOSPHOPANTETHEINE"/>
    <property type="match status" value="1"/>
</dbReference>
<dbReference type="GO" id="GO:0005737">
    <property type="term" value="C:cytoplasm"/>
    <property type="evidence" value="ECO:0007669"/>
    <property type="project" value="TreeGrafter"/>
</dbReference>
<dbReference type="Proteomes" id="UP001165679">
    <property type="component" value="Unassembled WGS sequence"/>
</dbReference>
<reference evidence="4" key="2">
    <citation type="submission" date="2022-10" db="EMBL/GenBank/DDBJ databases">
        <authorList>
            <person name="Trinh H.N."/>
        </authorList>
    </citation>
    <scope>NUCLEOTIDE SEQUENCE</scope>
    <source>
        <strain evidence="4">RN2-1</strain>
    </source>
</reference>
<organism evidence="4 5">
    <name type="scientific">Limobrevibacterium gyesilva</name>
    <dbReference type="NCBI Taxonomy" id="2991712"/>
    <lineage>
        <taxon>Bacteria</taxon>
        <taxon>Pseudomonadati</taxon>
        <taxon>Pseudomonadota</taxon>
        <taxon>Alphaproteobacteria</taxon>
        <taxon>Acetobacterales</taxon>
        <taxon>Acetobacteraceae</taxon>
        <taxon>Limobrevibacterium</taxon>
    </lineage>
</organism>
<evidence type="ECO:0000256" key="1">
    <source>
        <dbReference type="ARBA" id="ARBA00022450"/>
    </source>
</evidence>
<evidence type="ECO:0000313" key="5">
    <source>
        <dbReference type="Proteomes" id="UP001165679"/>
    </source>
</evidence>